<gene>
    <name evidence="3" type="ORF">SAMN05216375_12539</name>
    <name evidence="2" type="ORF">TR210_2569</name>
</gene>
<proteinExistence type="predicted"/>
<dbReference type="InterPro" id="IPR036388">
    <property type="entry name" value="WH-like_DNA-bd_sf"/>
</dbReference>
<dbReference type="PANTHER" id="PTHR30514">
    <property type="entry name" value="GLUCOKINASE"/>
    <property type="match status" value="1"/>
</dbReference>
<dbReference type="Pfam" id="PF01380">
    <property type="entry name" value="SIS"/>
    <property type="match status" value="1"/>
</dbReference>
<dbReference type="Gene3D" id="1.10.10.10">
    <property type="entry name" value="Winged helix-like DNA-binding domain superfamily/Winged helix DNA-binding domain"/>
    <property type="match status" value="1"/>
</dbReference>
<name>A0A143ZAE8_9LACT</name>
<dbReference type="InterPro" id="IPR009057">
    <property type="entry name" value="Homeodomain-like_sf"/>
</dbReference>
<dbReference type="InterPro" id="IPR001347">
    <property type="entry name" value="SIS_dom"/>
</dbReference>
<dbReference type="InterPro" id="IPR046348">
    <property type="entry name" value="SIS_dom_sf"/>
</dbReference>
<dbReference type="PROSITE" id="PS51071">
    <property type="entry name" value="HTH_RPIR"/>
    <property type="match status" value="1"/>
</dbReference>
<dbReference type="SUPFAM" id="SSF46689">
    <property type="entry name" value="Homeodomain-like"/>
    <property type="match status" value="1"/>
</dbReference>
<dbReference type="RefSeq" id="WP_162268641.1">
    <property type="nucleotide sequence ID" value="NZ_FJNB01000024.1"/>
</dbReference>
<dbReference type="EMBL" id="FNYT01000025">
    <property type="protein sequence ID" value="SEJ76395.1"/>
    <property type="molecule type" value="Genomic_DNA"/>
</dbReference>
<evidence type="ECO:0000313" key="5">
    <source>
        <dbReference type="Proteomes" id="UP000199280"/>
    </source>
</evidence>
<evidence type="ECO:0000259" key="1">
    <source>
        <dbReference type="PROSITE" id="PS51071"/>
    </source>
</evidence>
<protein>
    <submittedName>
        <fullName evidence="3">Transcriptional regulator, RpiR family</fullName>
    </submittedName>
</protein>
<dbReference type="InterPro" id="IPR000281">
    <property type="entry name" value="HTH_RpiR"/>
</dbReference>
<dbReference type="Pfam" id="PF01418">
    <property type="entry name" value="HTH_6"/>
    <property type="match status" value="1"/>
</dbReference>
<dbReference type="Proteomes" id="UP000076878">
    <property type="component" value="Unassembled WGS sequence"/>
</dbReference>
<accession>A0A143ZAE8</accession>
<dbReference type="EMBL" id="FJNB01000024">
    <property type="protein sequence ID" value="CZR08370.1"/>
    <property type="molecule type" value="Genomic_DNA"/>
</dbReference>
<dbReference type="Proteomes" id="UP000199280">
    <property type="component" value="Unassembled WGS sequence"/>
</dbReference>
<dbReference type="AlphaFoldDB" id="A0A143ZAE8"/>
<dbReference type="SUPFAM" id="SSF53697">
    <property type="entry name" value="SIS domain"/>
    <property type="match status" value="1"/>
</dbReference>
<dbReference type="GO" id="GO:0097367">
    <property type="term" value="F:carbohydrate derivative binding"/>
    <property type="evidence" value="ECO:0007669"/>
    <property type="project" value="InterPro"/>
</dbReference>
<reference evidence="2 4" key="1">
    <citation type="submission" date="2016-02" db="EMBL/GenBank/DDBJ databases">
        <authorList>
            <person name="Wen L."/>
            <person name="He K."/>
            <person name="Yang H."/>
        </authorList>
    </citation>
    <scope>NUCLEOTIDE SEQUENCE [LARGE SCALE GENOMIC DNA]</scope>
    <source>
        <strain evidence="2">Trichococcus_R210</strain>
    </source>
</reference>
<feature type="domain" description="HTH rpiR-type" evidence="1">
    <location>
        <begin position="6"/>
        <end position="80"/>
    </location>
</feature>
<keyword evidence="5" id="KW-1185">Reference proteome</keyword>
<dbReference type="GO" id="GO:0003700">
    <property type="term" value="F:DNA-binding transcription factor activity"/>
    <property type="evidence" value="ECO:0007669"/>
    <property type="project" value="InterPro"/>
</dbReference>
<reference evidence="3 5" key="2">
    <citation type="submission" date="2016-10" db="EMBL/GenBank/DDBJ databases">
        <authorList>
            <person name="Varghese N."/>
            <person name="Submissions S."/>
        </authorList>
    </citation>
    <scope>NUCLEOTIDE SEQUENCE [LARGE SCALE GENOMIC DNA]</scope>
    <source>
        <strain evidence="3 5">DSM 22150</strain>
    </source>
</reference>
<evidence type="ECO:0000313" key="2">
    <source>
        <dbReference type="EMBL" id="CZR08370.1"/>
    </source>
</evidence>
<evidence type="ECO:0000313" key="3">
    <source>
        <dbReference type="EMBL" id="SEJ76395.1"/>
    </source>
</evidence>
<dbReference type="Gene3D" id="3.40.50.10490">
    <property type="entry name" value="Glucose-6-phosphate isomerase like protein, domain 1"/>
    <property type="match status" value="1"/>
</dbReference>
<dbReference type="STRING" id="640938.TR210_2569"/>
<organism evidence="2 4">
    <name type="scientific">Trichococcus ilyis</name>
    <dbReference type="NCBI Taxonomy" id="640938"/>
    <lineage>
        <taxon>Bacteria</taxon>
        <taxon>Bacillati</taxon>
        <taxon>Bacillota</taxon>
        <taxon>Bacilli</taxon>
        <taxon>Lactobacillales</taxon>
        <taxon>Carnobacteriaceae</taxon>
        <taxon>Trichococcus</taxon>
    </lineage>
</organism>
<sequence length="242" mass="27856">METLIYNLLAYINNSLDKDINYHIAKSLLENFHKIEGFSLETAAEVCNVAPSTINRFCKRIGFRNFSNLRNSVNNYGASFEKNDIALSGDSFIAQLKENVEMIENIPREQIERIVKQISKSRRVVILGFEKHQIQALELQKKLLLAGKFCECNTNIFKQMDALDTLTEEDMIITISIQGYLLSEDFLLFEKIKRTKGKKLLITFSKPQQHPELFDEILQCGKIENSAVSSQTLLRLFDVLFH</sequence>
<dbReference type="GO" id="GO:1901135">
    <property type="term" value="P:carbohydrate derivative metabolic process"/>
    <property type="evidence" value="ECO:0007669"/>
    <property type="project" value="InterPro"/>
</dbReference>
<dbReference type="PANTHER" id="PTHR30514:SF10">
    <property type="entry name" value="MURR_RPIR FAMILY TRANSCRIPTIONAL REGULATOR"/>
    <property type="match status" value="1"/>
</dbReference>
<evidence type="ECO:0000313" key="4">
    <source>
        <dbReference type="Proteomes" id="UP000076878"/>
    </source>
</evidence>
<dbReference type="InterPro" id="IPR047640">
    <property type="entry name" value="RpiR-like"/>
</dbReference>
<dbReference type="GO" id="GO:0003677">
    <property type="term" value="F:DNA binding"/>
    <property type="evidence" value="ECO:0007669"/>
    <property type="project" value="InterPro"/>
</dbReference>